<evidence type="ECO:0000256" key="6">
    <source>
        <dbReference type="ARBA" id="ARBA00023002"/>
    </source>
</evidence>
<reference evidence="12 13" key="1">
    <citation type="journal article" date="2021" name="Nat. Commun.">
        <title>Incipient diploidization of the medicinal plant Perilla within 10,000 years.</title>
        <authorList>
            <person name="Zhang Y."/>
            <person name="Shen Q."/>
            <person name="Leng L."/>
            <person name="Zhang D."/>
            <person name="Chen S."/>
            <person name="Shi Y."/>
            <person name="Ning Z."/>
            <person name="Chen S."/>
        </authorList>
    </citation>
    <scope>NUCLEOTIDE SEQUENCE [LARGE SCALE GENOMIC DNA]</scope>
    <source>
        <strain evidence="13">cv. PC099</strain>
    </source>
</reference>
<evidence type="ECO:0000256" key="7">
    <source>
        <dbReference type="ARBA" id="ARBA00023004"/>
    </source>
</evidence>
<name>A0AAD4JKS4_PERFH</name>
<dbReference type="InterPro" id="IPR002401">
    <property type="entry name" value="Cyt_P450_E_grp-I"/>
</dbReference>
<keyword evidence="11" id="KW-0472">Membrane</keyword>
<dbReference type="GO" id="GO:0004497">
    <property type="term" value="F:monooxygenase activity"/>
    <property type="evidence" value="ECO:0007669"/>
    <property type="project" value="UniProtKB-KW"/>
</dbReference>
<dbReference type="PRINTS" id="PR00385">
    <property type="entry name" value="P450"/>
</dbReference>
<accession>A0AAD4JKS4</accession>
<dbReference type="GO" id="GO:0005506">
    <property type="term" value="F:iron ion binding"/>
    <property type="evidence" value="ECO:0007669"/>
    <property type="project" value="InterPro"/>
</dbReference>
<dbReference type="Pfam" id="PF00067">
    <property type="entry name" value="p450"/>
    <property type="match status" value="1"/>
</dbReference>
<keyword evidence="5 9" id="KW-0479">Metal-binding</keyword>
<proteinExistence type="inferred from homology"/>
<dbReference type="PANTHER" id="PTHR47946">
    <property type="entry name" value="CYTOCHROME P450 78A7-RELATED"/>
    <property type="match status" value="1"/>
</dbReference>
<evidence type="ECO:0000313" key="13">
    <source>
        <dbReference type="Proteomes" id="UP001190926"/>
    </source>
</evidence>
<dbReference type="PRINTS" id="PR00463">
    <property type="entry name" value="EP450I"/>
</dbReference>
<comment type="caution">
    <text evidence="12">The sequence shown here is derived from an EMBL/GenBank/DDBJ whole genome shotgun (WGS) entry which is preliminary data.</text>
</comment>
<dbReference type="GO" id="GO:0020037">
    <property type="term" value="F:heme binding"/>
    <property type="evidence" value="ECO:0007669"/>
    <property type="project" value="InterPro"/>
</dbReference>
<dbReference type="PANTHER" id="PTHR47946:SF1">
    <property type="entry name" value="CYTOCHROME P450 78A3"/>
    <property type="match status" value="1"/>
</dbReference>
<feature type="transmembrane region" description="Helical" evidence="11">
    <location>
        <begin position="29"/>
        <end position="49"/>
    </location>
</feature>
<comment type="subcellular location">
    <subcellularLocation>
        <location evidence="2">Membrane</location>
        <topology evidence="2">Single-pass membrane protein</topology>
    </subcellularLocation>
</comment>
<keyword evidence="8 10" id="KW-0503">Monooxygenase</keyword>
<keyword evidence="13" id="KW-1185">Reference proteome</keyword>
<evidence type="ECO:0000256" key="9">
    <source>
        <dbReference type="PIRSR" id="PIRSR602401-1"/>
    </source>
</evidence>
<keyword evidence="6 10" id="KW-0560">Oxidoreductase</keyword>
<evidence type="ECO:0000256" key="8">
    <source>
        <dbReference type="ARBA" id="ARBA00023033"/>
    </source>
</evidence>
<evidence type="ECO:0000256" key="1">
    <source>
        <dbReference type="ARBA" id="ARBA00001971"/>
    </source>
</evidence>
<evidence type="ECO:0000256" key="5">
    <source>
        <dbReference type="ARBA" id="ARBA00022723"/>
    </source>
</evidence>
<dbReference type="InterPro" id="IPR051996">
    <property type="entry name" value="Cytochrome_P450_78A"/>
</dbReference>
<organism evidence="12 13">
    <name type="scientific">Perilla frutescens var. hirtella</name>
    <name type="common">Perilla citriodora</name>
    <name type="synonym">Perilla setoyensis</name>
    <dbReference type="NCBI Taxonomy" id="608512"/>
    <lineage>
        <taxon>Eukaryota</taxon>
        <taxon>Viridiplantae</taxon>
        <taxon>Streptophyta</taxon>
        <taxon>Embryophyta</taxon>
        <taxon>Tracheophyta</taxon>
        <taxon>Spermatophyta</taxon>
        <taxon>Magnoliopsida</taxon>
        <taxon>eudicotyledons</taxon>
        <taxon>Gunneridae</taxon>
        <taxon>Pentapetalae</taxon>
        <taxon>asterids</taxon>
        <taxon>lamiids</taxon>
        <taxon>Lamiales</taxon>
        <taxon>Lamiaceae</taxon>
        <taxon>Nepetoideae</taxon>
        <taxon>Elsholtzieae</taxon>
        <taxon>Perilla</taxon>
    </lineage>
</organism>
<dbReference type="GO" id="GO:0016705">
    <property type="term" value="F:oxidoreductase activity, acting on paired donors, with incorporation or reduction of molecular oxygen"/>
    <property type="evidence" value="ECO:0007669"/>
    <property type="project" value="InterPro"/>
</dbReference>
<evidence type="ECO:0000313" key="12">
    <source>
        <dbReference type="EMBL" id="KAH6835679.1"/>
    </source>
</evidence>
<evidence type="ECO:0000256" key="2">
    <source>
        <dbReference type="ARBA" id="ARBA00004167"/>
    </source>
</evidence>
<evidence type="ECO:0000256" key="4">
    <source>
        <dbReference type="ARBA" id="ARBA00022617"/>
    </source>
</evidence>
<evidence type="ECO:0000256" key="10">
    <source>
        <dbReference type="RuleBase" id="RU000461"/>
    </source>
</evidence>
<keyword evidence="11" id="KW-0812">Transmembrane</keyword>
<dbReference type="AlphaFoldDB" id="A0AAD4JKS4"/>
<keyword evidence="7 9" id="KW-0408">Iron</keyword>
<evidence type="ECO:0000256" key="11">
    <source>
        <dbReference type="SAM" id="Phobius"/>
    </source>
</evidence>
<feature type="binding site" description="axial binding residue" evidence="9">
    <location>
        <position position="486"/>
    </location>
    <ligand>
        <name>heme</name>
        <dbReference type="ChEBI" id="CHEBI:30413"/>
    </ligand>
    <ligandPart>
        <name>Fe</name>
        <dbReference type="ChEBI" id="CHEBI:18248"/>
    </ligandPart>
</feature>
<keyword evidence="11" id="KW-1133">Transmembrane helix</keyword>
<comment type="similarity">
    <text evidence="3 10">Belongs to the cytochrome P450 family.</text>
</comment>
<sequence>MTTNAETLWFFALASKCSSLSYFNTISLAFLSLLSCIIINLIFWFHAGGPAWGTYKWRKPSNSNSNSNSGPPIPGPRGLPIIGSMDLMAGLAHRKIAAAAAACGGKRLMAFSIGQSRAVVTCNPDVAREILNGSAFSDRPANETAYHLMFSRSIGFAPYGAYWAALRKIAAAHLFCPKQVRASEEQRRRIGDRVASALLLEAGATGDGDGDGRRVCVREALKRASLSNMMCSVFGREYDVGSESSEVRDLVEQGYNLLGLVNWSDHLSFLADLDIQKIRLRCSRLVPRVNRFVGAIMAERRAENRAATSAAAANDFLDVLLSLPGPDRLSDSDMIAVLWEMIFRGTDTVAVLIEWILARLVLHLDVQSTVHAELDKVVGRSRAVTESDLPELVYLTAVVKEVLRLHPPGPLLSWSRLSIRDSVVDGRHVPAGTTAMVNMWAIMRDPELWDDPSAFDPTRFLNPNAEFSVFGSDLRIAPFGSGRRSCPGKNLGLTTVNLWVAALLQEFQFESCGQSVDLSERLRLSCEMANPLMVKLRPRRSVR</sequence>
<dbReference type="InterPro" id="IPR017972">
    <property type="entry name" value="Cyt_P450_CS"/>
</dbReference>
<keyword evidence="4 9" id="KW-0349">Heme</keyword>
<evidence type="ECO:0000256" key="3">
    <source>
        <dbReference type="ARBA" id="ARBA00010617"/>
    </source>
</evidence>
<gene>
    <name evidence="12" type="ORF">C2S53_016958</name>
</gene>
<comment type="cofactor">
    <cofactor evidence="1 9">
        <name>heme</name>
        <dbReference type="ChEBI" id="CHEBI:30413"/>
    </cofactor>
</comment>
<dbReference type="InterPro" id="IPR001128">
    <property type="entry name" value="Cyt_P450"/>
</dbReference>
<dbReference type="Gene3D" id="1.10.630.10">
    <property type="entry name" value="Cytochrome P450"/>
    <property type="match status" value="1"/>
</dbReference>
<dbReference type="SUPFAM" id="SSF48264">
    <property type="entry name" value="Cytochrome P450"/>
    <property type="match status" value="1"/>
</dbReference>
<protein>
    <submittedName>
        <fullName evidence="12">Cytochrome P450</fullName>
    </submittedName>
</protein>
<dbReference type="Proteomes" id="UP001190926">
    <property type="component" value="Unassembled WGS sequence"/>
</dbReference>
<dbReference type="GO" id="GO:0016020">
    <property type="term" value="C:membrane"/>
    <property type="evidence" value="ECO:0007669"/>
    <property type="project" value="UniProtKB-SubCell"/>
</dbReference>
<dbReference type="FunFam" id="1.10.630.10:FF:000016">
    <property type="entry name" value="Cytochrome P450 78A5"/>
    <property type="match status" value="1"/>
</dbReference>
<dbReference type="EMBL" id="SDAM02000033">
    <property type="protein sequence ID" value="KAH6835679.1"/>
    <property type="molecule type" value="Genomic_DNA"/>
</dbReference>
<dbReference type="InterPro" id="IPR036396">
    <property type="entry name" value="Cyt_P450_sf"/>
</dbReference>
<dbReference type="PROSITE" id="PS00086">
    <property type="entry name" value="CYTOCHROME_P450"/>
    <property type="match status" value="1"/>
</dbReference>